<feature type="compositionally biased region" description="Basic and acidic residues" evidence="5">
    <location>
        <begin position="159"/>
        <end position="171"/>
    </location>
</feature>
<evidence type="ECO:0000256" key="1">
    <source>
        <dbReference type="ARBA" id="ARBA00022723"/>
    </source>
</evidence>
<evidence type="ECO:0000313" key="7">
    <source>
        <dbReference type="EMBL" id="USW47451.1"/>
    </source>
</evidence>
<accession>A0A9Q9AK75</accession>
<dbReference type="CDD" id="cd23024">
    <property type="entry name" value="zf-HIT_ZNHIT2-3"/>
    <property type="match status" value="1"/>
</dbReference>
<gene>
    <name evidence="7" type="ORF">Slin15195_G007700</name>
</gene>
<evidence type="ECO:0000256" key="4">
    <source>
        <dbReference type="PROSITE-ProRule" id="PRU00453"/>
    </source>
</evidence>
<dbReference type="Pfam" id="PF04438">
    <property type="entry name" value="zf-HIT"/>
    <property type="match status" value="1"/>
</dbReference>
<evidence type="ECO:0000256" key="2">
    <source>
        <dbReference type="ARBA" id="ARBA00022771"/>
    </source>
</evidence>
<dbReference type="GO" id="GO:0000463">
    <property type="term" value="P:maturation of LSU-rRNA from tricistronic rRNA transcript (SSU-rRNA, 5.8S rRNA, LSU-rRNA)"/>
    <property type="evidence" value="ECO:0007669"/>
    <property type="project" value="TreeGrafter"/>
</dbReference>
<sequence>MAIECGVCHENESKYRCPKCDIRFCSVPCSKIHKTTHENAQVEITAPAPQSEHPEQVRHEDRLQAQQDARLETTEQSRFHGFEHDPELKRLIARYPDLKHEIQLVYGLTMEPGPEEAYTWGNQKWFDDNHASQRARASQNRGNRGRGRASGGGRGGRGRLPDELPFDERQRGPWTQSKGDKQGLEIMGKLRATHHLELSEGMREFIKLCSMKFGQ</sequence>
<keyword evidence="1" id="KW-0479">Metal-binding</keyword>
<reference evidence="7" key="1">
    <citation type="submission" date="2022-06" db="EMBL/GenBank/DDBJ databases">
        <title>Complete genome sequences of two strains of the flax pathogen Septoria linicola.</title>
        <authorList>
            <person name="Lapalu N."/>
            <person name="Simon A."/>
            <person name="Demenou B."/>
            <person name="Paumier D."/>
            <person name="Guillot M.-P."/>
            <person name="Gout L."/>
            <person name="Valade R."/>
        </authorList>
    </citation>
    <scope>NUCLEOTIDE SEQUENCE</scope>
    <source>
        <strain evidence="7">SE15195</strain>
    </source>
</reference>
<evidence type="ECO:0000259" key="6">
    <source>
        <dbReference type="PROSITE" id="PS51083"/>
    </source>
</evidence>
<dbReference type="GO" id="GO:0000492">
    <property type="term" value="P:box C/D snoRNP assembly"/>
    <property type="evidence" value="ECO:0007669"/>
    <property type="project" value="TreeGrafter"/>
</dbReference>
<evidence type="ECO:0000256" key="3">
    <source>
        <dbReference type="ARBA" id="ARBA00022833"/>
    </source>
</evidence>
<dbReference type="PROSITE" id="PS51083">
    <property type="entry name" value="ZF_HIT"/>
    <property type="match status" value="1"/>
</dbReference>
<feature type="region of interest" description="Disordered" evidence="5">
    <location>
        <begin position="131"/>
        <end position="182"/>
    </location>
</feature>
<proteinExistence type="predicted"/>
<dbReference type="PANTHER" id="PTHR13483">
    <property type="entry name" value="BOX C_D SNORNA PROTEIN 1-RELATED"/>
    <property type="match status" value="1"/>
</dbReference>
<dbReference type="InterPro" id="IPR007529">
    <property type="entry name" value="Znf_HIT"/>
</dbReference>
<organism evidence="7 8">
    <name type="scientific">Septoria linicola</name>
    <dbReference type="NCBI Taxonomy" id="215465"/>
    <lineage>
        <taxon>Eukaryota</taxon>
        <taxon>Fungi</taxon>
        <taxon>Dikarya</taxon>
        <taxon>Ascomycota</taxon>
        <taxon>Pezizomycotina</taxon>
        <taxon>Dothideomycetes</taxon>
        <taxon>Dothideomycetidae</taxon>
        <taxon>Mycosphaerellales</taxon>
        <taxon>Mycosphaerellaceae</taxon>
        <taxon>Septoria</taxon>
    </lineage>
</organism>
<keyword evidence="2 4" id="KW-0863">Zinc-finger</keyword>
<dbReference type="PANTHER" id="PTHR13483:SF11">
    <property type="entry name" value="ZINC FINGER HIT DOMAIN-CONTAINING PROTEIN 3"/>
    <property type="match status" value="1"/>
</dbReference>
<keyword evidence="8" id="KW-1185">Reference proteome</keyword>
<dbReference type="OrthoDB" id="18412at2759"/>
<dbReference type="EMBL" id="CP099418">
    <property type="protein sequence ID" value="USW47451.1"/>
    <property type="molecule type" value="Genomic_DNA"/>
</dbReference>
<dbReference type="SUPFAM" id="SSF144232">
    <property type="entry name" value="HIT/MYND zinc finger-like"/>
    <property type="match status" value="1"/>
</dbReference>
<dbReference type="InterPro" id="IPR051639">
    <property type="entry name" value="BCD1"/>
</dbReference>
<dbReference type="AlphaFoldDB" id="A0A9Q9AK75"/>
<keyword evidence="3" id="KW-0862">Zinc</keyword>
<dbReference type="GO" id="GO:0005634">
    <property type="term" value="C:nucleus"/>
    <property type="evidence" value="ECO:0007669"/>
    <property type="project" value="TreeGrafter"/>
</dbReference>
<feature type="domain" description="HIT-type" evidence="6">
    <location>
        <begin position="5"/>
        <end position="40"/>
    </location>
</feature>
<dbReference type="Gene3D" id="3.30.60.190">
    <property type="match status" value="1"/>
</dbReference>
<evidence type="ECO:0000313" key="8">
    <source>
        <dbReference type="Proteomes" id="UP001056384"/>
    </source>
</evidence>
<dbReference type="GO" id="GO:0048254">
    <property type="term" value="P:snoRNA localization"/>
    <property type="evidence" value="ECO:0007669"/>
    <property type="project" value="TreeGrafter"/>
</dbReference>
<dbReference type="GO" id="GO:0008270">
    <property type="term" value="F:zinc ion binding"/>
    <property type="evidence" value="ECO:0007669"/>
    <property type="project" value="UniProtKB-UniRule"/>
</dbReference>
<evidence type="ECO:0000256" key="5">
    <source>
        <dbReference type="SAM" id="MobiDB-lite"/>
    </source>
</evidence>
<dbReference type="GO" id="GO:0070761">
    <property type="term" value="C:pre-snoRNP complex"/>
    <property type="evidence" value="ECO:0007669"/>
    <property type="project" value="TreeGrafter"/>
</dbReference>
<dbReference type="Proteomes" id="UP001056384">
    <property type="component" value="Chromosome 1"/>
</dbReference>
<dbReference type="InterPro" id="IPR013087">
    <property type="entry name" value="Znf_C2H2_type"/>
</dbReference>
<dbReference type="PROSITE" id="PS00028">
    <property type="entry name" value="ZINC_FINGER_C2H2_1"/>
    <property type="match status" value="1"/>
</dbReference>
<name>A0A9Q9AK75_9PEZI</name>
<protein>
    <submittedName>
        <fullName evidence="7">Zinc finger HIT domain-containing protein</fullName>
    </submittedName>
</protein>